<evidence type="ECO:0000313" key="2">
    <source>
        <dbReference type="EMBL" id="KAJ7762958.1"/>
    </source>
</evidence>
<evidence type="ECO:0008006" key="4">
    <source>
        <dbReference type="Google" id="ProtNLM"/>
    </source>
</evidence>
<sequence length="159" mass="17239">MSPVAVAFPCYSGRGRGGTGGRGGASSDEDTDMDSNADSSDDVPSPDPSPSPSPAPSRAHSPAATSRSPTPTPLADSDDDEEDGDETKIKSINGHRWLRGSNQFEFQVLWSDEDITWEPLHNVNDCQALEDYLTHRDVEDPLRLPKRRYLTIKGLVASN</sequence>
<feature type="compositionally biased region" description="Gly residues" evidence="1">
    <location>
        <begin position="14"/>
        <end position="24"/>
    </location>
</feature>
<gene>
    <name evidence="2" type="ORF">B0H16DRAFT_1528292</name>
</gene>
<feature type="compositionally biased region" description="Pro residues" evidence="1">
    <location>
        <begin position="45"/>
        <end position="55"/>
    </location>
</feature>
<dbReference type="Proteomes" id="UP001215598">
    <property type="component" value="Unassembled WGS sequence"/>
</dbReference>
<evidence type="ECO:0000256" key="1">
    <source>
        <dbReference type="SAM" id="MobiDB-lite"/>
    </source>
</evidence>
<protein>
    <recommendedName>
        <fullName evidence="4">Chromo domain-containing protein</fullName>
    </recommendedName>
</protein>
<accession>A0AAD7JE60</accession>
<keyword evidence="3" id="KW-1185">Reference proteome</keyword>
<feature type="non-terminal residue" evidence="2">
    <location>
        <position position="159"/>
    </location>
</feature>
<reference evidence="2" key="1">
    <citation type="submission" date="2023-03" db="EMBL/GenBank/DDBJ databases">
        <title>Massive genome expansion in bonnet fungi (Mycena s.s.) driven by repeated elements and novel gene families across ecological guilds.</title>
        <authorList>
            <consortium name="Lawrence Berkeley National Laboratory"/>
            <person name="Harder C.B."/>
            <person name="Miyauchi S."/>
            <person name="Viragh M."/>
            <person name="Kuo A."/>
            <person name="Thoen E."/>
            <person name="Andreopoulos B."/>
            <person name="Lu D."/>
            <person name="Skrede I."/>
            <person name="Drula E."/>
            <person name="Henrissat B."/>
            <person name="Morin E."/>
            <person name="Kohler A."/>
            <person name="Barry K."/>
            <person name="LaButti K."/>
            <person name="Morin E."/>
            <person name="Salamov A."/>
            <person name="Lipzen A."/>
            <person name="Mereny Z."/>
            <person name="Hegedus B."/>
            <person name="Baldrian P."/>
            <person name="Stursova M."/>
            <person name="Weitz H."/>
            <person name="Taylor A."/>
            <person name="Grigoriev I.V."/>
            <person name="Nagy L.G."/>
            <person name="Martin F."/>
            <person name="Kauserud H."/>
        </authorList>
    </citation>
    <scope>NUCLEOTIDE SEQUENCE</scope>
    <source>
        <strain evidence="2">CBHHK182m</strain>
    </source>
</reference>
<dbReference type="InterPro" id="IPR016197">
    <property type="entry name" value="Chromo-like_dom_sf"/>
</dbReference>
<feature type="compositionally biased region" description="Acidic residues" evidence="1">
    <location>
        <begin position="76"/>
        <end position="85"/>
    </location>
</feature>
<dbReference type="SUPFAM" id="SSF54160">
    <property type="entry name" value="Chromo domain-like"/>
    <property type="match status" value="1"/>
</dbReference>
<name>A0AAD7JE60_9AGAR</name>
<feature type="region of interest" description="Disordered" evidence="1">
    <location>
        <begin position="1"/>
        <end position="88"/>
    </location>
</feature>
<evidence type="ECO:0000313" key="3">
    <source>
        <dbReference type="Proteomes" id="UP001215598"/>
    </source>
</evidence>
<feature type="compositionally biased region" description="Acidic residues" evidence="1">
    <location>
        <begin position="27"/>
        <end position="41"/>
    </location>
</feature>
<dbReference type="EMBL" id="JARKIB010000031">
    <property type="protein sequence ID" value="KAJ7762958.1"/>
    <property type="molecule type" value="Genomic_DNA"/>
</dbReference>
<dbReference type="Gene3D" id="2.40.50.40">
    <property type="match status" value="1"/>
</dbReference>
<dbReference type="AlphaFoldDB" id="A0AAD7JE60"/>
<organism evidence="2 3">
    <name type="scientific">Mycena metata</name>
    <dbReference type="NCBI Taxonomy" id="1033252"/>
    <lineage>
        <taxon>Eukaryota</taxon>
        <taxon>Fungi</taxon>
        <taxon>Dikarya</taxon>
        <taxon>Basidiomycota</taxon>
        <taxon>Agaricomycotina</taxon>
        <taxon>Agaricomycetes</taxon>
        <taxon>Agaricomycetidae</taxon>
        <taxon>Agaricales</taxon>
        <taxon>Marasmiineae</taxon>
        <taxon>Mycenaceae</taxon>
        <taxon>Mycena</taxon>
    </lineage>
</organism>
<comment type="caution">
    <text evidence="2">The sequence shown here is derived from an EMBL/GenBank/DDBJ whole genome shotgun (WGS) entry which is preliminary data.</text>
</comment>
<feature type="compositionally biased region" description="Low complexity" evidence="1">
    <location>
        <begin position="56"/>
        <end position="69"/>
    </location>
</feature>
<dbReference type="CDD" id="cd00024">
    <property type="entry name" value="CD_CSD"/>
    <property type="match status" value="1"/>
</dbReference>
<proteinExistence type="predicted"/>